<evidence type="ECO:0000256" key="1">
    <source>
        <dbReference type="SAM" id="MobiDB-lite"/>
    </source>
</evidence>
<comment type="caution">
    <text evidence="3">The sequence shown here is derived from an EMBL/GenBank/DDBJ whole genome shotgun (WGS) entry which is preliminary data.</text>
</comment>
<evidence type="ECO:0000313" key="3">
    <source>
        <dbReference type="EMBL" id="MCI1186009.1"/>
    </source>
</evidence>
<dbReference type="AlphaFoldDB" id="A0A9X2AGQ2"/>
<gene>
    <name evidence="3" type="ORF">MON38_01155</name>
</gene>
<proteinExistence type="predicted"/>
<protein>
    <recommendedName>
        <fullName evidence="5">Lipoprotein</fullName>
    </recommendedName>
</protein>
<evidence type="ECO:0000313" key="4">
    <source>
        <dbReference type="Proteomes" id="UP001139193"/>
    </source>
</evidence>
<organism evidence="3 4">
    <name type="scientific">Hymenobacter cyanobacteriorum</name>
    <dbReference type="NCBI Taxonomy" id="2926463"/>
    <lineage>
        <taxon>Bacteria</taxon>
        <taxon>Pseudomonadati</taxon>
        <taxon>Bacteroidota</taxon>
        <taxon>Cytophagia</taxon>
        <taxon>Cytophagales</taxon>
        <taxon>Hymenobacteraceae</taxon>
        <taxon>Hymenobacter</taxon>
    </lineage>
</organism>
<reference evidence="3" key="1">
    <citation type="submission" date="2022-03" db="EMBL/GenBank/DDBJ databases">
        <title>Bacterial whole genome sequence for Hymenobacter sp. DH14.</title>
        <authorList>
            <person name="Le V."/>
        </authorList>
    </citation>
    <scope>NUCLEOTIDE SEQUENCE</scope>
    <source>
        <strain evidence="3">DH14</strain>
    </source>
</reference>
<keyword evidence="2" id="KW-0732">Signal</keyword>
<name>A0A9X2AGQ2_9BACT</name>
<keyword evidence="4" id="KW-1185">Reference proteome</keyword>
<accession>A0A9X2AGQ2</accession>
<feature type="region of interest" description="Disordered" evidence="1">
    <location>
        <begin position="22"/>
        <end position="50"/>
    </location>
</feature>
<sequence length="191" mass="20173">MKILSRLAPVFLGLAACQSNPTTPATPSAAPATTSTTASTPLPAAPKAPANPEYADAATFSISGLPDSQLTTKEFTRQLGRPDSIAKGAVECGSRLANIPMDAPDGDSWYYGKTMYEVSGTQAVLCSFDVTTGRFKARLGKLVLDKNTTLEAVRRLYPESAKQADEPAGPGRTGEVMSLPFIFKGEGWMNP</sequence>
<dbReference type="RefSeq" id="WP_241934298.1">
    <property type="nucleotide sequence ID" value="NZ_JALBGC010000001.1"/>
</dbReference>
<evidence type="ECO:0008006" key="5">
    <source>
        <dbReference type="Google" id="ProtNLM"/>
    </source>
</evidence>
<dbReference type="PROSITE" id="PS51257">
    <property type="entry name" value="PROKAR_LIPOPROTEIN"/>
    <property type="match status" value="1"/>
</dbReference>
<dbReference type="Proteomes" id="UP001139193">
    <property type="component" value="Unassembled WGS sequence"/>
</dbReference>
<evidence type="ECO:0000256" key="2">
    <source>
        <dbReference type="SAM" id="SignalP"/>
    </source>
</evidence>
<feature type="chain" id="PRO_5040736212" description="Lipoprotein" evidence="2">
    <location>
        <begin position="22"/>
        <end position="191"/>
    </location>
</feature>
<feature type="signal peptide" evidence="2">
    <location>
        <begin position="1"/>
        <end position="21"/>
    </location>
</feature>
<dbReference type="EMBL" id="JALBGC010000001">
    <property type="protein sequence ID" value="MCI1186009.1"/>
    <property type="molecule type" value="Genomic_DNA"/>
</dbReference>